<name>A0A5C5RH90_9ACTN</name>
<dbReference type="Gene3D" id="3.20.20.30">
    <property type="entry name" value="Luciferase-like domain"/>
    <property type="match status" value="1"/>
</dbReference>
<keyword evidence="2" id="KW-0288">FMN</keyword>
<accession>A0A5C5RH90</accession>
<evidence type="ECO:0000256" key="1">
    <source>
        <dbReference type="ARBA" id="ARBA00022630"/>
    </source>
</evidence>
<dbReference type="InterPro" id="IPR036661">
    <property type="entry name" value="Luciferase-like_sf"/>
</dbReference>
<reference evidence="6 7" key="2">
    <citation type="submission" date="2019-08" db="EMBL/GenBank/DDBJ databases">
        <title>Tsukamurella conjunctivitidis sp. nov., Tsukamurella assacharolytica sp. nov. and Tsukamurella sputae sp. nov. isolated from patients with conjunctivitis, bacteraemia (lymphoma) and respiratory infection (sputum) in Hong Kong.</title>
        <authorList>
            <person name="Fok K.M.N."/>
            <person name="Fong J.Y.H."/>
        </authorList>
    </citation>
    <scope>NUCLEOTIDE SEQUENCE [LARGE SCALE GENOMIC DNA]</scope>
    <source>
        <strain evidence="6 7">HKU70</strain>
    </source>
</reference>
<dbReference type="PANTHER" id="PTHR42847:SF4">
    <property type="entry name" value="ALKANESULFONATE MONOOXYGENASE-RELATED"/>
    <property type="match status" value="1"/>
</dbReference>
<comment type="caution">
    <text evidence="6">The sequence shown here is derived from an EMBL/GenBank/DDBJ whole genome shotgun (WGS) entry which is preliminary data.</text>
</comment>
<keyword evidence="4" id="KW-0503">Monooxygenase</keyword>
<organism evidence="6 7">
    <name type="scientific">Tsukamurella sputi</name>
    <dbReference type="NCBI Taxonomy" id="2591848"/>
    <lineage>
        <taxon>Bacteria</taxon>
        <taxon>Bacillati</taxon>
        <taxon>Actinomycetota</taxon>
        <taxon>Actinomycetes</taxon>
        <taxon>Mycobacteriales</taxon>
        <taxon>Tsukamurellaceae</taxon>
        <taxon>Tsukamurella</taxon>
    </lineage>
</organism>
<feature type="domain" description="Luciferase-like" evidence="5">
    <location>
        <begin position="1"/>
        <end position="234"/>
    </location>
</feature>
<keyword evidence="1" id="KW-0285">Flavoprotein</keyword>
<dbReference type="InterPro" id="IPR050172">
    <property type="entry name" value="SsuD_RutA_monooxygenase"/>
</dbReference>
<evidence type="ECO:0000259" key="5">
    <source>
        <dbReference type="Pfam" id="PF00296"/>
    </source>
</evidence>
<evidence type="ECO:0000313" key="7">
    <source>
        <dbReference type="Proteomes" id="UP000319792"/>
    </source>
</evidence>
<gene>
    <name evidence="6" type="ORF">FK268_20250</name>
</gene>
<dbReference type="InterPro" id="IPR011251">
    <property type="entry name" value="Luciferase-like_dom"/>
</dbReference>
<keyword evidence="7" id="KW-1185">Reference proteome</keyword>
<dbReference type="Proteomes" id="UP000319792">
    <property type="component" value="Unassembled WGS sequence"/>
</dbReference>
<dbReference type="PANTHER" id="PTHR42847">
    <property type="entry name" value="ALKANESULFONATE MONOOXYGENASE"/>
    <property type="match status" value="1"/>
</dbReference>
<sequence length="295" mass="32521">MRFGVCILPQYPWPEARRRWRKAEELGFDHAWTYDHLSWRTLADQTWGATVPLLTAAATATERIRLGTFVTSPNFRHPVPFAKDLACVDEISGGRILLGIGSGGTGFDAFVLGQPELTPRQRHDRFVEFTRDLDVLLRFEQEGPISFDGPLYRAVDARMVGAPAQAPRMPFVLAANGPKGLRLVAELGQGWVTTGPDGDGGDAWWSRVAELSKRLDDALAAAGRERNDIDRYLSIDSGGTYSLSSPGAGDDAVGRAAELGFTDVILHWPRDDEPYFGTEDALDAFAERHLPARTR</sequence>
<reference evidence="6 7" key="1">
    <citation type="submission" date="2019-06" db="EMBL/GenBank/DDBJ databases">
        <authorList>
            <person name="Teng J.L.L."/>
            <person name="Lee H.H."/>
            <person name="Lau S.K.P."/>
            <person name="Woo P.C.Y."/>
        </authorList>
    </citation>
    <scope>NUCLEOTIDE SEQUENCE [LARGE SCALE GENOMIC DNA]</scope>
    <source>
        <strain evidence="6 7">HKU70</strain>
    </source>
</reference>
<evidence type="ECO:0000256" key="2">
    <source>
        <dbReference type="ARBA" id="ARBA00022643"/>
    </source>
</evidence>
<proteinExistence type="predicted"/>
<dbReference type="AlphaFoldDB" id="A0A5C5RH90"/>
<dbReference type="OrthoDB" id="7374740at2"/>
<dbReference type="SUPFAM" id="SSF51679">
    <property type="entry name" value="Bacterial luciferase-like"/>
    <property type="match status" value="1"/>
</dbReference>
<dbReference type="GO" id="GO:0008726">
    <property type="term" value="F:alkanesulfonate monooxygenase activity"/>
    <property type="evidence" value="ECO:0007669"/>
    <property type="project" value="TreeGrafter"/>
</dbReference>
<dbReference type="GO" id="GO:0046306">
    <property type="term" value="P:alkanesulfonate catabolic process"/>
    <property type="evidence" value="ECO:0007669"/>
    <property type="project" value="TreeGrafter"/>
</dbReference>
<evidence type="ECO:0000256" key="4">
    <source>
        <dbReference type="ARBA" id="ARBA00023033"/>
    </source>
</evidence>
<evidence type="ECO:0000256" key="3">
    <source>
        <dbReference type="ARBA" id="ARBA00023002"/>
    </source>
</evidence>
<dbReference type="EMBL" id="VIGV01000010">
    <property type="protein sequence ID" value="TWS22337.1"/>
    <property type="molecule type" value="Genomic_DNA"/>
</dbReference>
<dbReference type="Pfam" id="PF00296">
    <property type="entry name" value="Bac_luciferase"/>
    <property type="match status" value="1"/>
</dbReference>
<dbReference type="RefSeq" id="WP_146437270.1">
    <property type="nucleotide sequence ID" value="NZ_VIGV01000010.1"/>
</dbReference>
<evidence type="ECO:0000313" key="6">
    <source>
        <dbReference type="EMBL" id="TWS22337.1"/>
    </source>
</evidence>
<protein>
    <submittedName>
        <fullName evidence="6">LLM class flavin-dependent oxidoreductase</fullName>
    </submittedName>
</protein>
<keyword evidence="3" id="KW-0560">Oxidoreductase</keyword>